<name>A0A178EXJ2_TRIRU</name>
<evidence type="ECO:0000313" key="3">
    <source>
        <dbReference type="Proteomes" id="UP000243015"/>
    </source>
</evidence>
<feature type="region of interest" description="Disordered" evidence="1">
    <location>
        <begin position="1"/>
        <end position="116"/>
    </location>
</feature>
<gene>
    <name evidence="2" type="ORF">A7C99_4267</name>
</gene>
<feature type="compositionally biased region" description="Polar residues" evidence="1">
    <location>
        <begin position="1"/>
        <end position="18"/>
    </location>
</feature>
<comment type="caution">
    <text evidence="2">The sequence shown here is derived from an EMBL/GenBank/DDBJ whole genome shotgun (WGS) entry which is preliminary data.</text>
</comment>
<evidence type="ECO:0000256" key="1">
    <source>
        <dbReference type="SAM" id="MobiDB-lite"/>
    </source>
</evidence>
<sequence>MQDPNASSSRRGSPPNSTKAREETDSTANNSSERQQQQANARDEEAAAAAAEASTAKDAGSVQGERRRRLSLPPKGTPKEKARGGPRREVDPTGYGKKVRAGGLGVDGRSKQDGIE</sequence>
<accession>A0A178EXJ2</accession>
<evidence type="ECO:0000313" key="2">
    <source>
        <dbReference type="EMBL" id="OAL64831.1"/>
    </source>
</evidence>
<organism evidence="2 3">
    <name type="scientific">Trichophyton rubrum</name>
    <name type="common">Athlete's foot fungus</name>
    <name type="synonym">Epidermophyton rubrum</name>
    <dbReference type="NCBI Taxonomy" id="5551"/>
    <lineage>
        <taxon>Eukaryota</taxon>
        <taxon>Fungi</taxon>
        <taxon>Dikarya</taxon>
        <taxon>Ascomycota</taxon>
        <taxon>Pezizomycotina</taxon>
        <taxon>Eurotiomycetes</taxon>
        <taxon>Eurotiomycetidae</taxon>
        <taxon>Onygenales</taxon>
        <taxon>Arthrodermataceae</taxon>
        <taxon>Trichophyton</taxon>
    </lineage>
</organism>
<reference evidence="2 3" key="1">
    <citation type="submission" date="2016-05" db="EMBL/GenBank/DDBJ databases">
        <title>Genome sequencing of Trichophyton rubrum CMCC(F)T1i isolated from hair.</title>
        <authorList>
            <person name="Zhan P."/>
            <person name="Tao Y."/>
            <person name="Liu W."/>
        </authorList>
    </citation>
    <scope>NUCLEOTIDE SEQUENCE [LARGE SCALE GENOMIC DNA]</scope>
    <source>
        <strain evidence="3">CMCC(F)T1i</strain>
    </source>
</reference>
<proteinExistence type="predicted"/>
<dbReference type="Proteomes" id="UP000243015">
    <property type="component" value="Unassembled WGS sequence"/>
</dbReference>
<protein>
    <submittedName>
        <fullName evidence="2">Uncharacterized protein</fullName>
    </submittedName>
</protein>
<dbReference type="AlphaFoldDB" id="A0A178EXJ2"/>
<feature type="compositionally biased region" description="Basic and acidic residues" evidence="1">
    <location>
        <begin position="77"/>
        <end position="91"/>
    </location>
</feature>
<dbReference type="EMBL" id="LHPM01000015">
    <property type="protein sequence ID" value="OAL64831.1"/>
    <property type="molecule type" value="Genomic_DNA"/>
</dbReference>